<dbReference type="InterPro" id="IPR011990">
    <property type="entry name" value="TPR-like_helical_dom_sf"/>
</dbReference>
<protein>
    <recommendedName>
        <fullName evidence="2">Tetratricopeptide repeat protein</fullName>
    </recommendedName>
</protein>
<dbReference type="EMBL" id="UINC01000058">
    <property type="protein sequence ID" value="SUZ48230.1"/>
    <property type="molecule type" value="Genomic_DNA"/>
</dbReference>
<evidence type="ECO:0008006" key="2">
    <source>
        <dbReference type="Google" id="ProtNLM"/>
    </source>
</evidence>
<accession>A0A381N0T7</accession>
<name>A0A381N0T7_9ZZZZ</name>
<organism evidence="1">
    <name type="scientific">marine metagenome</name>
    <dbReference type="NCBI Taxonomy" id="408172"/>
    <lineage>
        <taxon>unclassified sequences</taxon>
        <taxon>metagenomes</taxon>
        <taxon>ecological metagenomes</taxon>
    </lineage>
</organism>
<evidence type="ECO:0000313" key="1">
    <source>
        <dbReference type="EMBL" id="SUZ48230.1"/>
    </source>
</evidence>
<dbReference type="SUPFAM" id="SSF48452">
    <property type="entry name" value="TPR-like"/>
    <property type="match status" value="1"/>
</dbReference>
<dbReference type="AlphaFoldDB" id="A0A381N0T7"/>
<reference evidence="1" key="1">
    <citation type="submission" date="2018-05" db="EMBL/GenBank/DDBJ databases">
        <authorList>
            <person name="Lanie J.A."/>
            <person name="Ng W.-L."/>
            <person name="Kazmierczak K.M."/>
            <person name="Andrzejewski T.M."/>
            <person name="Davidsen T.M."/>
            <person name="Wayne K.J."/>
            <person name="Tettelin H."/>
            <person name="Glass J.I."/>
            <person name="Rusch D."/>
            <person name="Podicherti R."/>
            <person name="Tsui H.-C.T."/>
            <person name="Winkler M.E."/>
        </authorList>
    </citation>
    <scope>NUCLEOTIDE SEQUENCE</scope>
</reference>
<dbReference type="Gene3D" id="1.25.40.10">
    <property type="entry name" value="Tetratricopeptide repeat domain"/>
    <property type="match status" value="1"/>
</dbReference>
<proteinExistence type="predicted"/>
<gene>
    <name evidence="1" type="ORF">METZ01_LOCUS1084</name>
</gene>
<sequence length="371" mass="43080">MKFSYFSLLYLVCLLNAQYSGDEVIWKAVRSFYNYDTGKAITILNNARIDYPENPTVHLTWVAARWLHSQAHDPLDVTWYTLNKDIDMVIPIYNELIDKFPDNPNYKLYLGSTIGLKARVSLGRKEWLNTLLWGYRGFKIILKVAENNPEIVDAQLPLGIVEYYSGMSNALVRWAASGMFGLNPSTIAGEKKILKAAEKGRWSWIEAKGTLVFMHLWINPKPKFALLFSHDLVSNFPKRYYYRVLYTESLLNNSLMSDAYQSLQILDSMFSDLTDIHKDWYLAYRKYEWALYHYLNNDYPLALSSLDVAINNYGAELDIILGNALLLKGKIHDLLGERNTAVEYYRNCIQLDNYSYAIKEAEQFINQPFRK</sequence>